<proteinExistence type="predicted"/>
<name>A0A6V7LP82_9HYME</name>
<organism evidence="1">
    <name type="scientific">Bracon brevicornis</name>
    <dbReference type="NCBI Taxonomy" id="1563983"/>
    <lineage>
        <taxon>Eukaryota</taxon>
        <taxon>Metazoa</taxon>
        <taxon>Ecdysozoa</taxon>
        <taxon>Arthropoda</taxon>
        <taxon>Hexapoda</taxon>
        <taxon>Insecta</taxon>
        <taxon>Pterygota</taxon>
        <taxon>Neoptera</taxon>
        <taxon>Endopterygota</taxon>
        <taxon>Hymenoptera</taxon>
        <taxon>Apocrita</taxon>
        <taxon>Ichneumonoidea</taxon>
        <taxon>Braconidae</taxon>
        <taxon>Braconinae</taxon>
        <taxon>Bracon</taxon>
    </lineage>
</organism>
<dbReference type="AlphaFoldDB" id="A0A6V7LP82"/>
<gene>
    <name evidence="1" type="ORF">BBRV_LOCUS110300</name>
</gene>
<evidence type="ECO:0000313" key="1">
    <source>
        <dbReference type="EMBL" id="CAD1577321.1"/>
    </source>
</evidence>
<accession>A0A6V7LP82</accession>
<protein>
    <submittedName>
        <fullName evidence="1">Uncharacterized protein</fullName>
    </submittedName>
</protein>
<dbReference type="EMBL" id="CADCXW020000344">
    <property type="protein sequence ID" value="CAD1577321.1"/>
    <property type="molecule type" value="Genomic_DNA"/>
</dbReference>
<sequence>MAARRVMGSAMETAIDISLRFPSPAWDCTVLHIKRGRIDGEGKDVQLIDGNIVKHLDIGSYRNLGFNQGSIVDEVRVREALHSEYKRRLRRVWRSELCGKNEVVATNMFAVPVLLYSFGVQMKWI</sequence>
<reference evidence="1" key="1">
    <citation type="submission" date="2020-07" db="EMBL/GenBank/DDBJ databases">
        <authorList>
            <person name="Ferguson B K."/>
        </authorList>
    </citation>
    <scope>NUCLEOTIDE SEQUENCE</scope>
    <source>
        <strain evidence="1">L06</strain>
    </source>
</reference>